<dbReference type="GO" id="GO:0042597">
    <property type="term" value="C:periplasmic space"/>
    <property type="evidence" value="ECO:0007669"/>
    <property type="project" value="UniProtKB-ARBA"/>
</dbReference>
<feature type="domain" description="Solute-binding protein family 5" evidence="2">
    <location>
        <begin position="84"/>
        <end position="459"/>
    </location>
</feature>
<gene>
    <name evidence="3" type="ORF">CF165_28000</name>
</gene>
<organism evidence="3 4">
    <name type="scientific">Amycolatopsis vastitatis</name>
    <dbReference type="NCBI Taxonomy" id="1905142"/>
    <lineage>
        <taxon>Bacteria</taxon>
        <taxon>Bacillati</taxon>
        <taxon>Actinomycetota</taxon>
        <taxon>Actinomycetes</taxon>
        <taxon>Pseudonocardiales</taxon>
        <taxon>Pseudonocardiaceae</taxon>
        <taxon>Amycolatopsis</taxon>
    </lineage>
</organism>
<evidence type="ECO:0000313" key="3">
    <source>
        <dbReference type="EMBL" id="OXM64180.1"/>
    </source>
</evidence>
<dbReference type="PANTHER" id="PTHR30290">
    <property type="entry name" value="PERIPLASMIC BINDING COMPONENT OF ABC TRANSPORTER"/>
    <property type="match status" value="1"/>
</dbReference>
<dbReference type="PIRSF" id="PIRSF002741">
    <property type="entry name" value="MppA"/>
    <property type="match status" value="1"/>
</dbReference>
<dbReference type="InterPro" id="IPR039424">
    <property type="entry name" value="SBP_5"/>
</dbReference>
<dbReference type="InterPro" id="IPR030678">
    <property type="entry name" value="Peptide/Ni-bd"/>
</dbReference>
<dbReference type="PROSITE" id="PS51257">
    <property type="entry name" value="PROKAR_LIPOPROTEIN"/>
    <property type="match status" value="1"/>
</dbReference>
<proteinExistence type="predicted"/>
<name>A0A229SZK6_9PSEU</name>
<accession>A0A229SZK6</accession>
<dbReference type="Pfam" id="PF00496">
    <property type="entry name" value="SBP_bac_5"/>
    <property type="match status" value="1"/>
</dbReference>
<dbReference type="Gene3D" id="3.90.76.10">
    <property type="entry name" value="Dipeptide-binding Protein, Domain 1"/>
    <property type="match status" value="1"/>
</dbReference>
<dbReference type="GO" id="GO:0015833">
    <property type="term" value="P:peptide transport"/>
    <property type="evidence" value="ECO:0007669"/>
    <property type="project" value="TreeGrafter"/>
</dbReference>
<sequence>MNVRRLTYATVGVALAAGVAGCGTQPAAPAGPATSDAVISIGIGEPKHGLVPSDTAETQGQLVLTSLFTPLAKVDSGGKVTEVAADSITTSDNKVWTIKLKDGYTFHNGEKVTSDSYIEAWNRAAYKPNEQDGNYLFAKIDGYDDVNPAAEGATPKTDKLKGLKKVDDLTFQVTLSAPYVAFKAVLVNLAFAPLPKVAFKGTGFDKAFGEAPIGDGPFAIKGGWRHNQSIEVARYDAFPGEKPKVKGILFHIYPDLDKQYADLVAGKVDIAPVLPLPKLEEAKRTLGERYKQSPRAGIGSLGFPSFDPKYASTDARKAISMAIDREQIVKTVFDGTRTPAHSFLQPGIEGYRADSCGEACRFDPVKAKELFTRSGFTGPVELTFNVDGGSKDWVDAVCGQIKTNLGVDCVEKPIEKYADLLTKLKAHAPGLGVFRSAWTYDYPAPESILGPLYTCASTSNYYGYCNAQVDRLIAAGDVAPNPDEAVKSYQQAEDIIAHDLPTVPLWYLQHVYGLGTKVKNVEVNDLGMVDFVKVEAA</sequence>
<dbReference type="InterPro" id="IPR000914">
    <property type="entry name" value="SBP_5_dom"/>
</dbReference>
<dbReference type="RefSeq" id="WP_093950550.1">
    <property type="nucleotide sequence ID" value="NZ_NMUL01000030.1"/>
</dbReference>
<evidence type="ECO:0000259" key="2">
    <source>
        <dbReference type="Pfam" id="PF00496"/>
    </source>
</evidence>
<dbReference type="CDD" id="cd00995">
    <property type="entry name" value="PBP2_NikA_DppA_OppA_like"/>
    <property type="match status" value="1"/>
</dbReference>
<dbReference type="EMBL" id="NMUL01000030">
    <property type="protein sequence ID" value="OXM64180.1"/>
    <property type="molecule type" value="Genomic_DNA"/>
</dbReference>
<evidence type="ECO:0000256" key="1">
    <source>
        <dbReference type="SAM" id="SignalP"/>
    </source>
</evidence>
<comment type="caution">
    <text evidence="3">The sequence shown here is derived from an EMBL/GenBank/DDBJ whole genome shotgun (WGS) entry which is preliminary data.</text>
</comment>
<feature type="chain" id="PRO_5038938472" evidence="1">
    <location>
        <begin position="17"/>
        <end position="537"/>
    </location>
</feature>
<keyword evidence="4" id="KW-1185">Reference proteome</keyword>
<dbReference type="Proteomes" id="UP000215199">
    <property type="component" value="Unassembled WGS sequence"/>
</dbReference>
<feature type="signal peptide" evidence="1">
    <location>
        <begin position="1"/>
        <end position="16"/>
    </location>
</feature>
<dbReference type="Gene3D" id="3.40.190.10">
    <property type="entry name" value="Periplasmic binding protein-like II"/>
    <property type="match status" value="1"/>
</dbReference>
<protein>
    <submittedName>
        <fullName evidence="3">4-phytase</fullName>
    </submittedName>
</protein>
<keyword evidence="1" id="KW-0732">Signal</keyword>
<dbReference type="OrthoDB" id="9046151at2"/>
<dbReference type="PANTHER" id="PTHR30290:SF83">
    <property type="entry name" value="ABC TRANSPORTER SUBSTRATE-BINDING PROTEIN"/>
    <property type="match status" value="1"/>
</dbReference>
<evidence type="ECO:0000313" key="4">
    <source>
        <dbReference type="Proteomes" id="UP000215199"/>
    </source>
</evidence>
<dbReference type="GO" id="GO:1904680">
    <property type="term" value="F:peptide transmembrane transporter activity"/>
    <property type="evidence" value="ECO:0007669"/>
    <property type="project" value="TreeGrafter"/>
</dbReference>
<dbReference type="AlphaFoldDB" id="A0A229SZK6"/>
<dbReference type="Gene3D" id="3.10.105.10">
    <property type="entry name" value="Dipeptide-binding Protein, Domain 3"/>
    <property type="match status" value="1"/>
</dbReference>
<reference evidence="4" key="1">
    <citation type="submission" date="2017-07" db="EMBL/GenBank/DDBJ databases">
        <title>Comparative genome mining reveals phylogenetic distribution patterns of secondary metabolites in Amycolatopsis.</title>
        <authorList>
            <person name="Adamek M."/>
            <person name="Alanjary M."/>
            <person name="Sales-Ortells H."/>
            <person name="Goodfellow M."/>
            <person name="Bull A.T."/>
            <person name="Kalinowski J."/>
            <person name="Ziemert N."/>
        </authorList>
    </citation>
    <scope>NUCLEOTIDE SEQUENCE [LARGE SCALE GENOMIC DNA]</scope>
    <source>
        <strain evidence="4">H5</strain>
    </source>
</reference>
<dbReference type="SUPFAM" id="SSF53850">
    <property type="entry name" value="Periplasmic binding protein-like II"/>
    <property type="match status" value="1"/>
</dbReference>
<dbReference type="GO" id="GO:0043190">
    <property type="term" value="C:ATP-binding cassette (ABC) transporter complex"/>
    <property type="evidence" value="ECO:0007669"/>
    <property type="project" value="InterPro"/>
</dbReference>